<dbReference type="PANTHER" id="PTHR21292">
    <property type="entry name" value="EXOCYST COMPLEX COMPONENT SEC6-RELATED"/>
    <property type="match status" value="1"/>
</dbReference>
<evidence type="ECO:0000256" key="2">
    <source>
        <dbReference type="SAM" id="MobiDB-lite"/>
    </source>
</evidence>
<evidence type="ECO:0000313" key="4">
    <source>
        <dbReference type="RefSeq" id="XP_014029039.1"/>
    </source>
</evidence>
<dbReference type="Pfam" id="PF06046">
    <property type="entry name" value="Sec6"/>
    <property type="match status" value="1"/>
</dbReference>
<organism evidence="3 4">
    <name type="scientific">Salmo salar</name>
    <name type="common">Atlantic salmon</name>
    <dbReference type="NCBI Taxonomy" id="8030"/>
    <lineage>
        <taxon>Eukaryota</taxon>
        <taxon>Metazoa</taxon>
        <taxon>Chordata</taxon>
        <taxon>Craniata</taxon>
        <taxon>Vertebrata</taxon>
        <taxon>Euteleostomi</taxon>
        <taxon>Actinopterygii</taxon>
        <taxon>Neopterygii</taxon>
        <taxon>Teleostei</taxon>
        <taxon>Protacanthopterygii</taxon>
        <taxon>Salmoniformes</taxon>
        <taxon>Salmonidae</taxon>
        <taxon>Salmoninae</taxon>
        <taxon>Salmo</taxon>
    </lineage>
</organism>
<feature type="compositionally biased region" description="Polar residues" evidence="2">
    <location>
        <begin position="49"/>
        <end position="64"/>
    </location>
</feature>
<dbReference type="InterPro" id="IPR042532">
    <property type="entry name" value="EXOC3/Sec6_C"/>
</dbReference>
<feature type="compositionally biased region" description="Basic residues" evidence="2">
    <location>
        <begin position="1"/>
        <end position="13"/>
    </location>
</feature>
<sequence length="574" mass="66254">MKKFNFMSRKSKPLGREDVSPLIKNSTLPTDEEDQTGNLGYGNPYMENGFNNHQELDNQGGQEKGQSLLSVLAKALRVSHAVPQERLEANLEGPPEEIMCHEAQKKDDTHPEVLHQMYFHLIKASVDKHFPKLPARITVNKLEGYLIKVQITVQGELLRLAPLLKEAQLLKHLIACYHQRMFDCLQQILQHVNTKKEAFTVLDWVLHTYLSEELLGHPDIWDEALHAVDLLLLTDWIPQAEKKLLATVQEDTSTSLRRILQNEESGREVCVSGEEAFIKLHLDVIQCINAVLQKAKMMSQTLMRKVQIVCWQELQDFVERYVNAEKKHLQKQAGMGTSSTMHFFKTFNTCNELELYISRIAKDDTSLDCVKTISTLKGLEALSWKLLLEKPFQLAQISLKKYFKREDEQMENLMKEITFIFQDLPKDKDTQKTVINKAYQSITLLYLQHLVQSNHGKLVKRWDYVNKRVMHDAELLHSIFSGLNPDVKQWHIILIKVREVLECSDIERLKITVSEILRDYGSTSAAEHLPALLRWKGGLSWRLTREVLEASQEVYPIDLSQTRSAPWFGCLFCC</sequence>
<protein>
    <submittedName>
        <fullName evidence="4">Exocyst complex component 3-like protein</fullName>
    </submittedName>
</protein>
<dbReference type="KEGG" id="sasa:106586342"/>
<dbReference type="PANTHER" id="PTHR21292:SF12">
    <property type="entry name" value="EXOCYST COMPLEX COMPONENT 3-LIKE PROTEIN"/>
    <property type="match status" value="1"/>
</dbReference>
<dbReference type="GO" id="GO:0000149">
    <property type="term" value="F:SNARE binding"/>
    <property type="evidence" value="ECO:0007669"/>
    <property type="project" value="TreeGrafter"/>
</dbReference>
<proteinExistence type="inferred from homology"/>
<gene>
    <name evidence="4" type="primary">si:dkey-196h17.9</name>
</gene>
<keyword evidence="3" id="KW-1185">Reference proteome</keyword>
<dbReference type="GO" id="GO:0051601">
    <property type="term" value="P:exocyst localization"/>
    <property type="evidence" value="ECO:0007669"/>
    <property type="project" value="TreeGrafter"/>
</dbReference>
<dbReference type="InterPro" id="IPR010326">
    <property type="entry name" value="EXOC3/Sec6"/>
</dbReference>
<evidence type="ECO:0000313" key="3">
    <source>
        <dbReference type="Proteomes" id="UP001652741"/>
    </source>
</evidence>
<reference evidence="4" key="1">
    <citation type="submission" date="2025-08" db="UniProtKB">
        <authorList>
            <consortium name="RefSeq"/>
        </authorList>
    </citation>
    <scope>IDENTIFICATION</scope>
</reference>
<dbReference type="RefSeq" id="XP_014029039.1">
    <property type="nucleotide sequence ID" value="XM_014173564.2"/>
</dbReference>
<dbReference type="GO" id="GO:0000145">
    <property type="term" value="C:exocyst"/>
    <property type="evidence" value="ECO:0007669"/>
    <property type="project" value="InterPro"/>
</dbReference>
<comment type="similarity">
    <text evidence="1">Belongs to the SEC6 family.</text>
</comment>
<feature type="region of interest" description="Disordered" evidence="2">
    <location>
        <begin position="1"/>
        <end position="64"/>
    </location>
</feature>
<accession>A0A1S3PP26</accession>
<dbReference type="GO" id="GO:0006887">
    <property type="term" value="P:exocytosis"/>
    <property type="evidence" value="ECO:0007669"/>
    <property type="project" value="InterPro"/>
</dbReference>
<dbReference type="Gene3D" id="1.10.357.70">
    <property type="entry name" value="Exocyst complex component Sec6, C-terminal domain"/>
    <property type="match status" value="1"/>
</dbReference>
<dbReference type="OrthoDB" id="8806573at2759"/>
<dbReference type="AlphaFoldDB" id="A0A1S3PP26"/>
<dbReference type="Proteomes" id="UP001652741">
    <property type="component" value="Chromosome ssa01"/>
</dbReference>
<evidence type="ECO:0000256" key="1">
    <source>
        <dbReference type="ARBA" id="ARBA00009447"/>
    </source>
</evidence>
<name>A0A1S3PP26_SALSA</name>